<dbReference type="InterPro" id="IPR005629">
    <property type="entry name" value="Skn1/Kre6/Sbg1"/>
</dbReference>
<reference evidence="7" key="1">
    <citation type="submission" date="2017-03" db="EMBL/GenBank/DDBJ databases">
        <title>Phytopthora megakarya and P. palmivora, two closely related causual agents of cacao black pod achieved similar genome size and gene model numbers by different mechanisms.</title>
        <authorList>
            <person name="Ali S."/>
            <person name="Shao J."/>
            <person name="Larry D.J."/>
            <person name="Kronmiller B."/>
            <person name="Shen D."/>
            <person name="Strem M.D."/>
            <person name="Melnick R.L."/>
            <person name="Guiltinan M.J."/>
            <person name="Tyler B.M."/>
            <person name="Meinhardt L.W."/>
            <person name="Bailey B.A."/>
        </authorList>
    </citation>
    <scope>NUCLEOTIDE SEQUENCE [LARGE SCALE GENOMIC DNA]</scope>
    <source>
        <strain evidence="7">zdho120</strain>
    </source>
</reference>
<name>A0A225WJD5_9STRA</name>
<organism evidence="6 7">
    <name type="scientific">Phytophthora megakarya</name>
    <dbReference type="NCBI Taxonomy" id="4795"/>
    <lineage>
        <taxon>Eukaryota</taxon>
        <taxon>Sar</taxon>
        <taxon>Stramenopiles</taxon>
        <taxon>Oomycota</taxon>
        <taxon>Peronosporomycetes</taxon>
        <taxon>Peronosporales</taxon>
        <taxon>Peronosporaceae</taxon>
        <taxon>Phytophthora</taxon>
    </lineage>
</organism>
<dbReference type="Proteomes" id="UP000198211">
    <property type="component" value="Unassembled WGS sequence"/>
</dbReference>
<dbReference type="AlphaFoldDB" id="A0A225WJD5"/>
<sequence length="210" mass="22763">MYLKIDYICVYQDTSSNTDTAIGCDPSSHPKKTWIEDNIDDYTNTDNPYTAVSGKPSATRTTTALDHTDSVVTGTCSSSERCGVFVGLVDRSSIHGSRQHHSWTGPRCTEVASTSDDDTLFGPPLFVSIAAAIVTVAVAVILIKRRQVKQVKQLNLKNRAKEHATDRAEDLYKTASMMAPDHSSTTSDKAAVLLSGDAGSKKEDYTTNLV</sequence>
<feature type="transmembrane region" description="Helical" evidence="5">
    <location>
        <begin position="125"/>
        <end position="143"/>
    </location>
</feature>
<keyword evidence="7" id="KW-1185">Reference proteome</keyword>
<dbReference type="PANTHER" id="PTHR31361">
    <property type="entry name" value="BETA-GLUCAN SYNTHESIS-ASSOCIATED PROTEIN KRE6-RELATED"/>
    <property type="match status" value="1"/>
</dbReference>
<comment type="subcellular location">
    <subcellularLocation>
        <location evidence="1">Membrane</location>
    </subcellularLocation>
</comment>
<evidence type="ECO:0000256" key="4">
    <source>
        <dbReference type="ARBA" id="ARBA00023316"/>
    </source>
</evidence>
<evidence type="ECO:0000313" key="7">
    <source>
        <dbReference type="Proteomes" id="UP000198211"/>
    </source>
</evidence>
<keyword evidence="5" id="KW-1133">Transmembrane helix</keyword>
<keyword evidence="5" id="KW-0812">Transmembrane</keyword>
<gene>
    <name evidence="6" type="ORF">PHMEG_0008170</name>
</gene>
<dbReference type="GO" id="GO:0006078">
    <property type="term" value="P:(1-&gt;6)-beta-D-glucan biosynthetic process"/>
    <property type="evidence" value="ECO:0007669"/>
    <property type="project" value="TreeGrafter"/>
</dbReference>
<evidence type="ECO:0000256" key="3">
    <source>
        <dbReference type="ARBA" id="ARBA00023180"/>
    </source>
</evidence>
<comment type="caution">
    <text evidence="6">The sequence shown here is derived from an EMBL/GenBank/DDBJ whole genome shotgun (WGS) entry which is preliminary data.</text>
</comment>
<keyword evidence="4" id="KW-0961">Cell wall biogenesis/degradation</keyword>
<dbReference type="GO" id="GO:0005789">
    <property type="term" value="C:endoplasmic reticulum membrane"/>
    <property type="evidence" value="ECO:0007669"/>
    <property type="project" value="TreeGrafter"/>
</dbReference>
<evidence type="ECO:0000256" key="1">
    <source>
        <dbReference type="ARBA" id="ARBA00004370"/>
    </source>
</evidence>
<dbReference type="EMBL" id="NBNE01000685">
    <property type="protein sequence ID" value="OWZ17831.1"/>
    <property type="molecule type" value="Genomic_DNA"/>
</dbReference>
<keyword evidence="3" id="KW-0325">Glycoprotein</keyword>
<evidence type="ECO:0000256" key="2">
    <source>
        <dbReference type="ARBA" id="ARBA00023136"/>
    </source>
</evidence>
<dbReference type="GO" id="GO:0005886">
    <property type="term" value="C:plasma membrane"/>
    <property type="evidence" value="ECO:0007669"/>
    <property type="project" value="TreeGrafter"/>
</dbReference>
<dbReference type="STRING" id="4795.A0A225WJD5"/>
<evidence type="ECO:0000313" key="6">
    <source>
        <dbReference type="EMBL" id="OWZ17831.1"/>
    </source>
</evidence>
<dbReference type="GO" id="GO:0071555">
    <property type="term" value="P:cell wall organization"/>
    <property type="evidence" value="ECO:0007669"/>
    <property type="project" value="UniProtKB-KW"/>
</dbReference>
<dbReference type="GO" id="GO:0015926">
    <property type="term" value="F:glucosidase activity"/>
    <property type="evidence" value="ECO:0007669"/>
    <property type="project" value="TreeGrafter"/>
</dbReference>
<keyword evidence="2 5" id="KW-0472">Membrane</keyword>
<proteinExistence type="predicted"/>
<protein>
    <submittedName>
        <fullName evidence="6">Uncharacterized protein</fullName>
    </submittedName>
</protein>
<evidence type="ECO:0000256" key="5">
    <source>
        <dbReference type="SAM" id="Phobius"/>
    </source>
</evidence>
<dbReference type="PANTHER" id="PTHR31361:SF1">
    <property type="entry name" value="BETA-GLUCAN SYNTHESIS-ASSOCIATED PROTEIN KRE6-RELATED"/>
    <property type="match status" value="1"/>
</dbReference>
<dbReference type="OrthoDB" id="412647at2759"/>
<accession>A0A225WJD5</accession>